<dbReference type="PROSITE" id="PS00905">
    <property type="entry name" value="GTP1_OBG"/>
    <property type="match status" value="1"/>
</dbReference>
<evidence type="ECO:0000313" key="6">
    <source>
        <dbReference type="EMBL" id="WIA10059.1"/>
    </source>
</evidence>
<feature type="region of interest" description="Disordered" evidence="3">
    <location>
        <begin position="122"/>
        <end position="142"/>
    </location>
</feature>
<reference evidence="6 7" key="1">
    <citation type="submission" date="2023-05" db="EMBL/GenBank/DDBJ databases">
        <title>A 100% complete, gapless, phased diploid assembly of the Scenedesmus obliquus UTEX 3031 genome.</title>
        <authorList>
            <person name="Biondi T.C."/>
            <person name="Hanschen E.R."/>
            <person name="Kwon T."/>
            <person name="Eng W."/>
            <person name="Kruse C.P.S."/>
            <person name="Koehler S.I."/>
            <person name="Kunde Y."/>
            <person name="Gleasner C.D."/>
            <person name="You Mak K.T."/>
            <person name="Polle J."/>
            <person name="Hovde B.T."/>
            <person name="Starkenburg S.R."/>
        </authorList>
    </citation>
    <scope>NUCLEOTIDE SEQUENCE [LARGE SCALE GENOMIC DNA]</scope>
    <source>
        <strain evidence="6 7">DOE0152z</strain>
    </source>
</reference>
<feature type="domain" description="OBG-type G" evidence="4">
    <location>
        <begin position="247"/>
        <end position="439"/>
    </location>
</feature>
<feature type="domain" description="Obg" evidence="5">
    <location>
        <begin position="39"/>
        <end position="246"/>
    </location>
</feature>
<dbReference type="InterPro" id="IPR045086">
    <property type="entry name" value="OBG_GTPase"/>
</dbReference>
<keyword evidence="7" id="KW-1185">Reference proteome</keyword>
<dbReference type="InterPro" id="IPR006074">
    <property type="entry name" value="GTP1-OBG_CS"/>
</dbReference>
<accession>A0ABY8TLS6</accession>
<evidence type="ECO:0008006" key="8">
    <source>
        <dbReference type="Google" id="ProtNLM"/>
    </source>
</evidence>
<dbReference type="PROSITE" id="PS51883">
    <property type="entry name" value="OBG"/>
    <property type="match status" value="1"/>
</dbReference>
<evidence type="ECO:0000256" key="1">
    <source>
        <dbReference type="ARBA" id="ARBA00022741"/>
    </source>
</evidence>
<dbReference type="SUPFAM" id="SSF82051">
    <property type="entry name" value="Obg GTP-binding protein N-terminal domain"/>
    <property type="match status" value="1"/>
</dbReference>
<evidence type="ECO:0000256" key="2">
    <source>
        <dbReference type="ARBA" id="ARBA00023134"/>
    </source>
</evidence>
<feature type="compositionally biased region" description="Acidic residues" evidence="3">
    <location>
        <begin position="481"/>
        <end position="507"/>
    </location>
</feature>
<dbReference type="Pfam" id="PF01018">
    <property type="entry name" value="GTP1_OBG"/>
    <property type="match status" value="1"/>
</dbReference>
<evidence type="ECO:0000259" key="4">
    <source>
        <dbReference type="PROSITE" id="PS51710"/>
    </source>
</evidence>
<sequence length="561" mass="58314">MSTLRGNGGGASRKFLHPAAACQASKAAAAAVDGSKEAHKIFDEAFITVKSGDGGAGEIVEAGRGKYVKNNKYHPGSNQPKQIWLPASDPADGADGADVYVVCDPSLDSLLHLHKRKSWLAPKGAQGNPAMGSSGPKRNSKLKKAMTPPLQIPVPPGTVVKRKSTGQLLGEVVQPGDRILVAKGGKGGMGVTAPSRGQKQRDLQREIKAAEKSGGEVVAVEDVNWKEDAKGLPGRQLGLQLLLRVVADVGIVGFPNAGKSSLLAALTRASPEVAPYPFTTLMPNLGVMGGQAAAAAGSSGQAPVLADLPGLIEGAHKGVGLGRMFLRHLRRTRLLLHVVDGAAADPGTDYLAVREELRLYNPDYVARPHIVALNKVDLEDAGDLREEVTHEVMAAARQLQQQHAQDVPGFTAPAAIIACSAVTGEGVQQLAAALQAATDHLVASEGKQQQQQQHVAADALAAAVAAAVAGAAAAAAAGDSSSDDIEEDGEWDEDEYEEWEGEEDEEWVAAAVRGDGSLITGTGSSSDDEAAPQPLAADDPDRWLFELSEDKLLAMADAADD</sequence>
<evidence type="ECO:0000259" key="5">
    <source>
        <dbReference type="PROSITE" id="PS51883"/>
    </source>
</evidence>
<dbReference type="PRINTS" id="PR00326">
    <property type="entry name" value="GTP1OBG"/>
</dbReference>
<dbReference type="PROSITE" id="PS51710">
    <property type="entry name" value="G_OBG"/>
    <property type="match status" value="1"/>
</dbReference>
<dbReference type="InterPro" id="IPR006073">
    <property type="entry name" value="GTP-bd"/>
</dbReference>
<keyword evidence="1" id="KW-0547">Nucleotide-binding</keyword>
<evidence type="ECO:0000313" key="7">
    <source>
        <dbReference type="Proteomes" id="UP001244341"/>
    </source>
</evidence>
<keyword evidence="2" id="KW-0342">GTP-binding</keyword>
<dbReference type="InterPro" id="IPR027417">
    <property type="entry name" value="P-loop_NTPase"/>
</dbReference>
<name>A0ABY8TLS6_TETOB</name>
<dbReference type="InterPro" id="IPR036726">
    <property type="entry name" value="GTP1_OBG_dom_sf"/>
</dbReference>
<dbReference type="Proteomes" id="UP001244341">
    <property type="component" value="Chromosome 2b"/>
</dbReference>
<feature type="region of interest" description="Disordered" evidence="3">
    <location>
        <begin position="475"/>
        <end position="540"/>
    </location>
</feature>
<dbReference type="PANTHER" id="PTHR11702">
    <property type="entry name" value="DEVELOPMENTALLY REGULATED GTP-BINDING PROTEIN-RELATED"/>
    <property type="match status" value="1"/>
</dbReference>
<dbReference type="Pfam" id="PF01926">
    <property type="entry name" value="MMR_HSR1"/>
    <property type="match status" value="1"/>
</dbReference>
<protein>
    <recommendedName>
        <fullName evidence="8">OBG-type G domain-containing protein</fullName>
    </recommendedName>
</protein>
<organism evidence="6 7">
    <name type="scientific">Tetradesmus obliquus</name>
    <name type="common">Green alga</name>
    <name type="synonym">Acutodesmus obliquus</name>
    <dbReference type="NCBI Taxonomy" id="3088"/>
    <lineage>
        <taxon>Eukaryota</taxon>
        <taxon>Viridiplantae</taxon>
        <taxon>Chlorophyta</taxon>
        <taxon>core chlorophytes</taxon>
        <taxon>Chlorophyceae</taxon>
        <taxon>CS clade</taxon>
        <taxon>Sphaeropleales</taxon>
        <taxon>Scenedesmaceae</taxon>
        <taxon>Tetradesmus</taxon>
    </lineage>
</organism>
<proteinExistence type="predicted"/>
<dbReference type="Gene3D" id="2.70.210.12">
    <property type="entry name" value="GTP1/OBG domain"/>
    <property type="match status" value="1"/>
</dbReference>
<evidence type="ECO:0000256" key="3">
    <source>
        <dbReference type="SAM" id="MobiDB-lite"/>
    </source>
</evidence>
<dbReference type="Gene3D" id="3.40.50.300">
    <property type="entry name" value="P-loop containing nucleotide triphosphate hydrolases"/>
    <property type="match status" value="1"/>
</dbReference>
<dbReference type="SUPFAM" id="SSF52540">
    <property type="entry name" value="P-loop containing nucleoside triphosphate hydrolases"/>
    <property type="match status" value="1"/>
</dbReference>
<gene>
    <name evidence="6" type="ORF">OEZ85_010269</name>
</gene>
<dbReference type="PANTHER" id="PTHR11702:SF39">
    <property type="entry name" value="GTP-BINDING PROTEIN OBGC2-RELATED"/>
    <property type="match status" value="1"/>
</dbReference>
<dbReference type="EMBL" id="CP126209">
    <property type="protein sequence ID" value="WIA10059.1"/>
    <property type="molecule type" value="Genomic_DNA"/>
</dbReference>
<dbReference type="InterPro" id="IPR031167">
    <property type="entry name" value="G_OBG"/>
</dbReference>
<dbReference type="InterPro" id="IPR006169">
    <property type="entry name" value="GTP1_OBG_dom"/>
</dbReference>